<reference evidence="1 2" key="1">
    <citation type="submission" date="2024-08" db="EMBL/GenBank/DDBJ databases">
        <title>Genome mining of Saccharopolyspora cebuensis PGLac3 from Nigerian medicinal plant.</title>
        <authorList>
            <person name="Ezeobiora C.E."/>
            <person name="Igbokwe N.H."/>
            <person name="Amin D.H."/>
            <person name="Mendie U.E."/>
        </authorList>
    </citation>
    <scope>NUCLEOTIDE SEQUENCE [LARGE SCALE GENOMIC DNA]</scope>
    <source>
        <strain evidence="1 2">PGLac3</strain>
    </source>
</reference>
<keyword evidence="2" id="KW-1185">Reference proteome</keyword>
<dbReference type="Pfam" id="PF18855">
    <property type="entry name" value="baeRF_family11"/>
    <property type="match status" value="1"/>
</dbReference>
<proteinExistence type="predicted"/>
<comment type="caution">
    <text evidence="1">The sequence shown here is derived from an EMBL/GenBank/DDBJ whole genome shotgun (WGS) entry which is preliminary data.</text>
</comment>
<protein>
    <recommendedName>
        <fullName evidence="3">Peptide chain release factor 1 (ERF1)</fullName>
    </recommendedName>
</protein>
<sequence>MAILHTDIPTRRQISALLAARDRASASLYLVTDPTAIDNSNQLELRGRGREALDQLRAGGVDKHDVAAVEEHLVALIEDTEFWRFQARSLAVFATPGSIRTFRLPNRLQPGVEVADRFHVKPLLRAVTFPQTALLLALAQNSVRVLQIVSDMDPKHVEVRDLPKNIDTILGHYYTDDRSPIRRLQGDEGRKLRLTQYAREVDRALRPLVTGSGMPLILAATEPLQSTFRSICGAAELAPVGLTGNPEESTDRELASDARAVLDDVHADELRAVRERFDARVSQALTATDVAEVARLATLGAVDTAFVDIDSVEPGHVDDAGGVTFTGSDPSPAESAADYGVVDEIARRVWLTDGRVLAVRRPDIPGEGPVAAILRYRPPA</sequence>
<accession>A0ABV4CRQ3</accession>
<dbReference type="EMBL" id="JBGEHV010000083">
    <property type="protein sequence ID" value="MEY8043218.1"/>
    <property type="molecule type" value="Genomic_DNA"/>
</dbReference>
<evidence type="ECO:0000313" key="2">
    <source>
        <dbReference type="Proteomes" id="UP001564626"/>
    </source>
</evidence>
<dbReference type="InterPro" id="IPR041638">
    <property type="entry name" value="BaeRF_family11"/>
</dbReference>
<organism evidence="1 2">
    <name type="scientific">Saccharopolyspora cebuensis</name>
    <dbReference type="NCBI Taxonomy" id="418759"/>
    <lineage>
        <taxon>Bacteria</taxon>
        <taxon>Bacillati</taxon>
        <taxon>Actinomycetota</taxon>
        <taxon>Actinomycetes</taxon>
        <taxon>Pseudonocardiales</taxon>
        <taxon>Pseudonocardiaceae</taxon>
        <taxon>Saccharopolyspora</taxon>
    </lineage>
</organism>
<evidence type="ECO:0008006" key="3">
    <source>
        <dbReference type="Google" id="ProtNLM"/>
    </source>
</evidence>
<dbReference type="Proteomes" id="UP001564626">
    <property type="component" value="Unassembled WGS sequence"/>
</dbReference>
<gene>
    <name evidence="1" type="ORF">AB8O55_27730</name>
</gene>
<evidence type="ECO:0000313" key="1">
    <source>
        <dbReference type="EMBL" id="MEY8043218.1"/>
    </source>
</evidence>
<name>A0ABV4CRQ3_9PSEU</name>
<dbReference type="RefSeq" id="WP_345359933.1">
    <property type="nucleotide sequence ID" value="NZ_BAABII010000004.1"/>
</dbReference>